<dbReference type="PANTHER" id="PTHR35091:SF2">
    <property type="entry name" value="FLAGELLAR PROTEIN FLIL"/>
    <property type="match status" value="1"/>
</dbReference>
<keyword evidence="10" id="KW-0997">Cell inner membrane</keyword>
<organism evidence="12 13">
    <name type="scientific">Sphingomonas sanguinis</name>
    <dbReference type="NCBI Taxonomy" id="33051"/>
    <lineage>
        <taxon>Bacteria</taxon>
        <taxon>Pseudomonadati</taxon>
        <taxon>Pseudomonadota</taxon>
        <taxon>Alphaproteobacteria</taxon>
        <taxon>Sphingomonadales</taxon>
        <taxon>Sphingomonadaceae</taxon>
        <taxon>Sphingomonas</taxon>
    </lineage>
</organism>
<feature type="region of interest" description="Disordered" evidence="11">
    <location>
        <begin position="52"/>
        <end position="127"/>
    </location>
</feature>
<accession>A0ABU5LUU0</accession>
<evidence type="ECO:0000313" key="12">
    <source>
        <dbReference type="EMBL" id="MDZ7283694.1"/>
    </source>
</evidence>
<dbReference type="RefSeq" id="WP_322540187.1">
    <property type="nucleotide sequence ID" value="NZ_JAOBTW010000022.1"/>
</dbReference>
<feature type="compositionally biased region" description="Basic and acidic residues" evidence="11">
    <location>
        <begin position="102"/>
        <end position="113"/>
    </location>
</feature>
<feature type="transmembrane region" description="Helical" evidence="10">
    <location>
        <begin position="21"/>
        <end position="43"/>
    </location>
</feature>
<evidence type="ECO:0000256" key="6">
    <source>
        <dbReference type="ARBA" id="ARBA00022692"/>
    </source>
</evidence>
<keyword evidence="8 10" id="KW-1133">Transmembrane helix</keyword>
<dbReference type="Proteomes" id="UP001292182">
    <property type="component" value="Unassembled WGS sequence"/>
</dbReference>
<reference evidence="13" key="1">
    <citation type="submission" date="2023-07" db="EMBL/GenBank/DDBJ databases">
        <title>Whole genome sequence analysis of rice epiphytic Sphingomonas sanguinis OsEp_Plm_15B2.</title>
        <authorList>
            <person name="Sahu K.P."/>
            <person name="Asharani P."/>
            <person name="Reddy B."/>
            <person name="Kumar A."/>
        </authorList>
    </citation>
    <scope>NUCLEOTIDE SEQUENCE [LARGE SCALE GENOMIC DNA]</scope>
    <source>
        <strain evidence="13">OsEp_Plm_15B2</strain>
    </source>
</reference>
<evidence type="ECO:0000256" key="8">
    <source>
        <dbReference type="ARBA" id="ARBA00022989"/>
    </source>
</evidence>
<evidence type="ECO:0000256" key="4">
    <source>
        <dbReference type="ARBA" id="ARBA00022475"/>
    </source>
</evidence>
<gene>
    <name evidence="12" type="ORF">N4G62_16830</name>
</gene>
<comment type="subcellular location">
    <subcellularLocation>
        <location evidence="10">Cell inner membrane</location>
    </subcellularLocation>
    <subcellularLocation>
        <location evidence="2">Cell membrane</location>
        <topology evidence="2">Single-pass membrane protein</topology>
    </subcellularLocation>
</comment>
<feature type="compositionally biased region" description="Gly residues" evidence="11">
    <location>
        <begin position="91"/>
        <end position="101"/>
    </location>
</feature>
<dbReference type="Pfam" id="PF03748">
    <property type="entry name" value="FliL"/>
    <property type="match status" value="1"/>
</dbReference>
<keyword evidence="4" id="KW-1003">Cell membrane</keyword>
<dbReference type="PANTHER" id="PTHR35091">
    <property type="entry name" value="FLAGELLAR PROTEIN FLIL"/>
    <property type="match status" value="1"/>
</dbReference>
<evidence type="ECO:0000256" key="3">
    <source>
        <dbReference type="ARBA" id="ARBA00008281"/>
    </source>
</evidence>
<evidence type="ECO:0000256" key="2">
    <source>
        <dbReference type="ARBA" id="ARBA00004162"/>
    </source>
</evidence>
<evidence type="ECO:0000256" key="1">
    <source>
        <dbReference type="ARBA" id="ARBA00002254"/>
    </source>
</evidence>
<sequence>MSDTKETDEKAPKKKGKMGKIIVMVVAVLVLLGGGVGAGLYAANSGLIGGGHKKEDNGEAEAEAKHPGPKLVPKSEQKRAGAAGEGEGEGGHGGGEGGGEGGHGEGGEAKENKGMPTPVGDGGERYASNYYELPKDFTSNMRDSVHIIQVGLAISTPYDDTVINNLKTNDLAVRSAILMTLGDSNEEMVFSSEGKRQLQRKLVDSINEILRQKEGFGGVANVYFTNFVVQ</sequence>
<evidence type="ECO:0000256" key="5">
    <source>
        <dbReference type="ARBA" id="ARBA00022500"/>
    </source>
</evidence>
<evidence type="ECO:0000256" key="10">
    <source>
        <dbReference type="RuleBase" id="RU364125"/>
    </source>
</evidence>
<keyword evidence="12" id="KW-0282">Flagellum</keyword>
<keyword evidence="13" id="KW-1185">Reference proteome</keyword>
<keyword evidence="12" id="KW-0966">Cell projection</keyword>
<evidence type="ECO:0000256" key="9">
    <source>
        <dbReference type="ARBA" id="ARBA00023136"/>
    </source>
</evidence>
<name>A0ABU5LUU0_9SPHN</name>
<dbReference type="EMBL" id="JAOBTW010000022">
    <property type="protein sequence ID" value="MDZ7283694.1"/>
    <property type="molecule type" value="Genomic_DNA"/>
</dbReference>
<evidence type="ECO:0000313" key="13">
    <source>
        <dbReference type="Proteomes" id="UP001292182"/>
    </source>
</evidence>
<protein>
    <recommendedName>
        <fullName evidence="10">Flagellar protein FliL</fullName>
    </recommendedName>
</protein>
<comment type="caution">
    <text evidence="12">The sequence shown here is derived from an EMBL/GenBank/DDBJ whole genome shotgun (WGS) entry which is preliminary data.</text>
</comment>
<comment type="similarity">
    <text evidence="3 10">Belongs to the FliL family.</text>
</comment>
<keyword evidence="7 10" id="KW-0283">Flagellar rotation</keyword>
<evidence type="ECO:0000256" key="11">
    <source>
        <dbReference type="SAM" id="MobiDB-lite"/>
    </source>
</evidence>
<keyword evidence="6 10" id="KW-0812">Transmembrane</keyword>
<proteinExistence type="inferred from homology"/>
<feature type="compositionally biased region" description="Basic and acidic residues" evidence="11">
    <location>
        <begin position="52"/>
        <end position="66"/>
    </location>
</feature>
<evidence type="ECO:0000256" key="7">
    <source>
        <dbReference type="ARBA" id="ARBA00022779"/>
    </source>
</evidence>
<keyword evidence="5 10" id="KW-0145">Chemotaxis</keyword>
<keyword evidence="9 10" id="KW-0472">Membrane</keyword>
<dbReference type="InterPro" id="IPR005503">
    <property type="entry name" value="FliL"/>
</dbReference>
<keyword evidence="12" id="KW-0969">Cilium</keyword>
<comment type="function">
    <text evidence="1 10">Controls the rotational direction of flagella during chemotaxis.</text>
</comment>